<dbReference type="EMBL" id="CP083444">
    <property type="protein sequence ID" value="USP03073.1"/>
    <property type="molecule type" value="Genomic_DNA"/>
</dbReference>
<proteinExistence type="predicted"/>
<dbReference type="KEGG" id="btay:LAJ60_01030"/>
<dbReference type="Proteomes" id="UP001056980">
    <property type="component" value="Chromosome"/>
</dbReference>
<accession>A0A9Q8YXS5</accession>
<protein>
    <submittedName>
        <fullName evidence="1">Phage tail tape measure protein</fullName>
    </submittedName>
</protein>
<dbReference type="AlphaFoldDB" id="A0A9Q8YXS5"/>
<evidence type="ECO:0000313" key="2">
    <source>
        <dbReference type="Proteomes" id="UP001056980"/>
    </source>
</evidence>
<dbReference type="NCBIfam" id="TIGR01760">
    <property type="entry name" value="tape_meas_TP901"/>
    <property type="match status" value="1"/>
</dbReference>
<evidence type="ECO:0000313" key="1">
    <source>
        <dbReference type="EMBL" id="USP03073.1"/>
    </source>
</evidence>
<reference evidence="1" key="1">
    <citation type="journal article" date="2022" name="Proc. Natl. Acad. Sci. U.S.A.">
        <title>Identification of the Bartonella autotransporter CFA as a protective antigen and hypervariable target of neutralizing antibodies in mice.</title>
        <authorList>
            <person name="Siewert L.K."/>
            <person name="Korotaev A."/>
            <person name="Sedzicki J."/>
            <person name="Fromm K."/>
            <person name="Pinschewer D.D."/>
            <person name="Dehio C."/>
        </authorList>
    </citation>
    <scope>NUCLEOTIDE SEQUENCE</scope>
    <source>
        <strain evidence="1">IBS296</strain>
    </source>
</reference>
<organism evidence="1 2">
    <name type="scientific">Bartonella taylorii</name>
    <dbReference type="NCBI Taxonomy" id="33046"/>
    <lineage>
        <taxon>Bacteria</taxon>
        <taxon>Pseudomonadati</taxon>
        <taxon>Pseudomonadota</taxon>
        <taxon>Alphaproteobacteria</taxon>
        <taxon>Hyphomicrobiales</taxon>
        <taxon>Bartonellaceae</taxon>
        <taxon>Bartonella</taxon>
    </lineage>
</organism>
<sequence length="71" mass="7912">MSSHSTYAAKAAVAFDMMGDQIGKRFAKLRNVFKLNQAGIEDLGDAINHLSNHMAEKASEVFDFTNRSRCF</sequence>
<gene>
    <name evidence="1" type="ORF">LAJ60_01030</name>
</gene>
<dbReference type="InterPro" id="IPR010090">
    <property type="entry name" value="Phage_tape_meas"/>
</dbReference>
<dbReference type="RefSeq" id="WP_252619597.1">
    <property type="nucleotide sequence ID" value="NZ_CP083444.1"/>
</dbReference>
<name>A0A9Q8YXS5_BARTA</name>